<keyword evidence="1" id="KW-0175">Coiled coil</keyword>
<feature type="region of interest" description="Disordered" evidence="2">
    <location>
        <begin position="536"/>
        <end position="637"/>
    </location>
</feature>
<feature type="region of interest" description="Disordered" evidence="2">
    <location>
        <begin position="370"/>
        <end position="397"/>
    </location>
</feature>
<name>A0A8S2EJN2_9BILA</name>
<evidence type="ECO:0000313" key="5">
    <source>
        <dbReference type="Proteomes" id="UP000677228"/>
    </source>
</evidence>
<evidence type="ECO:0000256" key="1">
    <source>
        <dbReference type="SAM" id="Coils"/>
    </source>
</evidence>
<protein>
    <submittedName>
        <fullName evidence="3">Uncharacterized protein</fullName>
    </submittedName>
</protein>
<dbReference type="Proteomes" id="UP000677228">
    <property type="component" value="Unassembled WGS sequence"/>
</dbReference>
<feature type="region of interest" description="Disordered" evidence="2">
    <location>
        <begin position="651"/>
        <end position="720"/>
    </location>
</feature>
<feature type="compositionally biased region" description="Polar residues" evidence="2">
    <location>
        <begin position="651"/>
        <end position="660"/>
    </location>
</feature>
<dbReference type="EMBL" id="CAJOBA010034071">
    <property type="protein sequence ID" value="CAF3977459.1"/>
    <property type="molecule type" value="Genomic_DNA"/>
</dbReference>
<feature type="coiled-coil region" evidence="1">
    <location>
        <begin position="51"/>
        <end position="78"/>
    </location>
</feature>
<dbReference type="Proteomes" id="UP000682733">
    <property type="component" value="Unassembled WGS sequence"/>
</dbReference>
<evidence type="ECO:0000313" key="4">
    <source>
        <dbReference type="EMBL" id="CAF3977459.1"/>
    </source>
</evidence>
<organism evidence="3 5">
    <name type="scientific">Didymodactylos carnosus</name>
    <dbReference type="NCBI Taxonomy" id="1234261"/>
    <lineage>
        <taxon>Eukaryota</taxon>
        <taxon>Metazoa</taxon>
        <taxon>Spiralia</taxon>
        <taxon>Gnathifera</taxon>
        <taxon>Rotifera</taxon>
        <taxon>Eurotatoria</taxon>
        <taxon>Bdelloidea</taxon>
        <taxon>Philodinida</taxon>
        <taxon>Philodinidae</taxon>
        <taxon>Didymodactylos</taxon>
    </lineage>
</organism>
<sequence length="720" mass="83280">MASRNDQTLYVQKSVWNRRQFKQSKSALKAAKRLIITNEIGKETKDLRQRNSEIRHEIDRHDCQLKRHQEKLEILDNMTQLASQSLETYFDKRMENLRTFVDKRRAEIIEAVQEEADHWKEIHALLNQKLLIPGDVRSYKTLPRAVKQSPSEDLHAIDEEEDEDNMSQLLNSQTLTPLLNRTLRKTRLRLSKLATEQLPQLNISESITDQSLLGNDSPSTTIIEENELQENQISSHENLVMSKVENERYSICNNNLNEESPMNTNNHSEIQQEPLSTVSTSSSVKDKTFFIKSVIDKDETEEEQNDDTIQNKTTLELDECSNPCDKNDRQSLLLTADRSIRIHVSETPPVQSDNVKQEKSNHLFFDSLSSQNDKSIHSNNTEADETLKEPIPFNDQSAKNDQAVDVDNGNEYLIENHPIPLENLEKIVIKQEFDDKNWILPTRRKSSYGVNFVKTEFERENEDSLEDQQEMTSRRPNNKLGKTFLITIETDESDASEYLRPTISEEKRRATIKPSIVESSSHQTDLVLVTNGKNATLEEQKSKESMSMENQKVSEEEQQQQNIFSDRRQTRPSTALKVRTDDSETIKPSVNKRKTFKSPPHIQDIFPDKRRTRRTVRPIDNSDNENVAPAPQTDTKVRYQTRYSTRRMQINTSSENIDQITTTTTKTETSRRQTRRTEQIKTPAKLRLRSTSRGKRNEDSSSDEEQNSNEATIANSVCEM</sequence>
<reference evidence="3" key="1">
    <citation type="submission" date="2021-02" db="EMBL/GenBank/DDBJ databases">
        <authorList>
            <person name="Nowell W R."/>
        </authorList>
    </citation>
    <scope>NUCLEOTIDE SEQUENCE</scope>
</reference>
<comment type="caution">
    <text evidence="3">The sequence shown here is derived from an EMBL/GenBank/DDBJ whole genome shotgun (WGS) entry which is preliminary data.</text>
</comment>
<dbReference type="EMBL" id="CAJNOK010012547">
    <property type="protein sequence ID" value="CAF1165841.1"/>
    <property type="molecule type" value="Genomic_DNA"/>
</dbReference>
<proteinExistence type="predicted"/>
<feature type="compositionally biased region" description="Polar residues" evidence="2">
    <location>
        <begin position="711"/>
        <end position="720"/>
    </location>
</feature>
<feature type="compositionally biased region" description="Polar residues" evidence="2">
    <location>
        <begin position="370"/>
        <end position="381"/>
    </location>
</feature>
<feature type="compositionally biased region" description="Basic and acidic residues" evidence="2">
    <location>
        <begin position="536"/>
        <end position="546"/>
    </location>
</feature>
<gene>
    <name evidence="3" type="ORF">OVA965_LOCUS22324</name>
    <name evidence="4" type="ORF">TMI583_LOCUS23038</name>
</gene>
<feature type="compositionally biased region" description="Basic residues" evidence="2">
    <location>
        <begin position="684"/>
        <end position="694"/>
    </location>
</feature>
<evidence type="ECO:0000256" key="2">
    <source>
        <dbReference type="SAM" id="MobiDB-lite"/>
    </source>
</evidence>
<dbReference type="AlphaFoldDB" id="A0A8S2EJN2"/>
<accession>A0A8S2EJN2</accession>
<feature type="compositionally biased region" description="Basic and acidic residues" evidence="2">
    <location>
        <begin position="668"/>
        <end position="679"/>
    </location>
</feature>
<evidence type="ECO:0000313" key="3">
    <source>
        <dbReference type="EMBL" id="CAF1165841.1"/>
    </source>
</evidence>